<proteinExistence type="inferred from homology"/>
<dbReference type="Proteomes" id="UP000030693">
    <property type="component" value="Unassembled WGS sequence"/>
</dbReference>
<dbReference type="UniPathway" id="UPA00588">
    <property type="reaction ID" value="UER00659"/>
</dbReference>
<evidence type="ECO:0000256" key="12">
    <source>
        <dbReference type="ARBA" id="ARBA00068771"/>
    </source>
</evidence>
<protein>
    <recommendedName>
        <fullName evidence="12 14">Adenosine kinase</fullName>
        <shortName evidence="14">AK</shortName>
        <ecNumber evidence="4 14">2.7.1.20</ecNumber>
    </recommendedName>
    <alternativeName>
        <fullName evidence="14">Adenosine 5'-phosphotransferase</fullName>
    </alternativeName>
</protein>
<dbReference type="FunFam" id="3.40.1190.20:FF:000076">
    <property type="entry name" value="Adenosine kinase"/>
    <property type="match status" value="1"/>
</dbReference>
<comment type="similarity">
    <text evidence="3 14">Belongs to the carbohydrate kinase PfkB family.</text>
</comment>
<dbReference type="PRINTS" id="PR00989">
    <property type="entry name" value="ADENOKINASE"/>
</dbReference>
<evidence type="ECO:0000256" key="11">
    <source>
        <dbReference type="ARBA" id="ARBA00051362"/>
    </source>
</evidence>
<accession>A0A058ZCX2</accession>
<feature type="domain" description="Carbohydrate kinase PfkB" evidence="15">
    <location>
        <begin position="5"/>
        <end position="302"/>
    </location>
</feature>
<sequence length="308" mass="32923">MPIYEEVAKMPDMFHIAGGATQNSIRVAQWMLPDNPDSTAFFGGVGNDTQGETLRRVATSDGVLTRYQVIEDGTPTGTCAVLINGLNRSMVTNLGAANKFNIDHLKCQENLDIVHNAELRFVSGFFLTVSPDTAMLVAKDSSERKKTFMLNLSAPFIPQFFTEPLMALMPYTDILIGNESEFLALGQTLGVAASGEALTPEDVVRHVALNIPKADGSARLILCTQGADPTLVGTTENGEVKVTSHPANLIPVEEIVDTNGAGDAFAGGFISRFVLGRPVEECIAAGNYAAGVIIRHSGISIPKERPAF</sequence>
<dbReference type="AlphaFoldDB" id="A0A058ZCX2"/>
<dbReference type="InterPro" id="IPR029056">
    <property type="entry name" value="Ribokinase-like"/>
</dbReference>
<dbReference type="OrthoDB" id="432447at2759"/>
<evidence type="ECO:0000256" key="5">
    <source>
        <dbReference type="ARBA" id="ARBA00022679"/>
    </source>
</evidence>
<keyword evidence="9 14" id="KW-0067">ATP-binding</keyword>
<evidence type="ECO:0000256" key="6">
    <source>
        <dbReference type="ARBA" id="ARBA00022726"/>
    </source>
</evidence>
<dbReference type="GO" id="GO:0005524">
    <property type="term" value="F:ATP binding"/>
    <property type="evidence" value="ECO:0007669"/>
    <property type="project" value="UniProtKB-UniRule"/>
</dbReference>
<dbReference type="SUPFAM" id="SSF53613">
    <property type="entry name" value="Ribokinase-like"/>
    <property type="match status" value="1"/>
</dbReference>
<evidence type="ECO:0000256" key="8">
    <source>
        <dbReference type="ARBA" id="ARBA00022777"/>
    </source>
</evidence>
<dbReference type="EC" id="2.7.1.20" evidence="4 14"/>
<gene>
    <name evidence="16" type="ORF">H696_01196</name>
</gene>
<comment type="catalytic activity">
    <reaction evidence="11 14">
        <text>adenosine + ATP = AMP + ADP + H(+)</text>
        <dbReference type="Rhea" id="RHEA:20824"/>
        <dbReference type="ChEBI" id="CHEBI:15378"/>
        <dbReference type="ChEBI" id="CHEBI:16335"/>
        <dbReference type="ChEBI" id="CHEBI:30616"/>
        <dbReference type="ChEBI" id="CHEBI:456215"/>
        <dbReference type="ChEBI" id="CHEBI:456216"/>
        <dbReference type="EC" id="2.7.1.20"/>
    </reaction>
</comment>
<keyword evidence="17" id="KW-1185">Reference proteome</keyword>
<dbReference type="CDD" id="cd01168">
    <property type="entry name" value="adenosine_kinase"/>
    <property type="match status" value="1"/>
</dbReference>
<evidence type="ECO:0000256" key="4">
    <source>
        <dbReference type="ARBA" id="ARBA00012119"/>
    </source>
</evidence>
<evidence type="ECO:0000256" key="2">
    <source>
        <dbReference type="ARBA" id="ARBA00004801"/>
    </source>
</evidence>
<dbReference type="GO" id="GO:0044209">
    <property type="term" value="P:AMP salvage"/>
    <property type="evidence" value="ECO:0007669"/>
    <property type="project" value="UniProtKB-UniRule"/>
</dbReference>
<evidence type="ECO:0000256" key="3">
    <source>
        <dbReference type="ARBA" id="ARBA00010688"/>
    </source>
</evidence>
<dbReference type="PROSITE" id="PS00584">
    <property type="entry name" value="PFKB_KINASES_2"/>
    <property type="match status" value="1"/>
</dbReference>
<keyword evidence="6 14" id="KW-0660">Purine salvage</keyword>
<dbReference type="eggNOG" id="KOG2854">
    <property type="taxonomic scope" value="Eukaryota"/>
</dbReference>
<dbReference type="STRING" id="691883.A0A058ZCX2"/>
<dbReference type="OMA" id="RTMCTYL"/>
<organism evidence="16">
    <name type="scientific">Fonticula alba</name>
    <name type="common">Slime mold</name>
    <dbReference type="NCBI Taxonomy" id="691883"/>
    <lineage>
        <taxon>Eukaryota</taxon>
        <taxon>Rotosphaerida</taxon>
        <taxon>Fonticulaceae</taxon>
        <taxon>Fonticula</taxon>
    </lineage>
</organism>
<dbReference type="GO" id="GO:0004001">
    <property type="term" value="F:adenosine kinase activity"/>
    <property type="evidence" value="ECO:0007669"/>
    <property type="project" value="UniProtKB-UniRule"/>
</dbReference>
<dbReference type="InterPro" id="IPR001805">
    <property type="entry name" value="Adenokinase"/>
</dbReference>
<evidence type="ECO:0000256" key="10">
    <source>
        <dbReference type="ARBA" id="ARBA00022842"/>
    </source>
</evidence>
<keyword evidence="7 14" id="KW-0547">Nucleotide-binding</keyword>
<dbReference type="Pfam" id="PF00294">
    <property type="entry name" value="PfkB"/>
    <property type="match status" value="1"/>
</dbReference>
<dbReference type="GO" id="GO:0006144">
    <property type="term" value="P:purine nucleobase metabolic process"/>
    <property type="evidence" value="ECO:0007669"/>
    <property type="project" value="TreeGrafter"/>
</dbReference>
<evidence type="ECO:0000256" key="13">
    <source>
        <dbReference type="PIRSR" id="PIRSR601805-1"/>
    </source>
</evidence>
<dbReference type="InterPro" id="IPR011611">
    <property type="entry name" value="PfkB_dom"/>
</dbReference>
<dbReference type="InterPro" id="IPR002173">
    <property type="entry name" value="Carboh/pur_kinase_PfkB_CS"/>
</dbReference>
<dbReference type="GO" id="GO:0005829">
    <property type="term" value="C:cytosol"/>
    <property type="evidence" value="ECO:0007669"/>
    <property type="project" value="TreeGrafter"/>
</dbReference>
<dbReference type="Gene3D" id="3.40.1190.20">
    <property type="match status" value="1"/>
</dbReference>
<comment type="pathway">
    <text evidence="2 14">Purine metabolism; AMP biosynthesis via salvage pathway; AMP from adenosine: step 1/1.</text>
</comment>
<evidence type="ECO:0000259" key="15">
    <source>
        <dbReference type="Pfam" id="PF00294"/>
    </source>
</evidence>
<comment type="function">
    <text evidence="14">ATP dependent phosphorylation of adenosine and other related nucleoside analogs to monophosphate derivatives.</text>
</comment>
<dbReference type="GO" id="GO:0005634">
    <property type="term" value="C:nucleus"/>
    <property type="evidence" value="ECO:0007669"/>
    <property type="project" value="TreeGrafter"/>
</dbReference>
<keyword evidence="8 14" id="KW-0418">Kinase</keyword>
<dbReference type="PANTHER" id="PTHR45769:SF3">
    <property type="entry name" value="ADENOSINE KINASE"/>
    <property type="match status" value="1"/>
</dbReference>
<name>A0A058ZCX2_FONAL</name>
<evidence type="ECO:0000256" key="1">
    <source>
        <dbReference type="ARBA" id="ARBA00001946"/>
    </source>
</evidence>
<keyword evidence="10 14" id="KW-0460">Magnesium</keyword>
<dbReference type="EMBL" id="KB932202">
    <property type="protein sequence ID" value="KCV71778.1"/>
    <property type="molecule type" value="Genomic_DNA"/>
</dbReference>
<dbReference type="PANTHER" id="PTHR45769">
    <property type="entry name" value="ADENOSINE KINASE"/>
    <property type="match status" value="1"/>
</dbReference>
<reference evidence="16" key="1">
    <citation type="submission" date="2013-04" db="EMBL/GenBank/DDBJ databases">
        <title>The Genome Sequence of Fonticula alba ATCC 38817.</title>
        <authorList>
            <consortium name="The Broad Institute Genomics Platform"/>
            <person name="Russ C."/>
            <person name="Cuomo C."/>
            <person name="Burger G."/>
            <person name="Gray M.W."/>
            <person name="Holland P.W.H."/>
            <person name="King N."/>
            <person name="Lang F.B.F."/>
            <person name="Roger A.J."/>
            <person name="Ruiz-Trillo I."/>
            <person name="Brown M."/>
            <person name="Walker B."/>
            <person name="Young S."/>
            <person name="Zeng Q."/>
            <person name="Gargeya S."/>
            <person name="Fitzgerald M."/>
            <person name="Haas B."/>
            <person name="Abouelleil A."/>
            <person name="Allen A.W."/>
            <person name="Alvarado L."/>
            <person name="Arachchi H.M."/>
            <person name="Berlin A.M."/>
            <person name="Chapman S.B."/>
            <person name="Gainer-Dewar J."/>
            <person name="Goldberg J."/>
            <person name="Griggs A."/>
            <person name="Gujja S."/>
            <person name="Hansen M."/>
            <person name="Howarth C."/>
            <person name="Imamovic A."/>
            <person name="Ireland A."/>
            <person name="Larimer J."/>
            <person name="McCowan C."/>
            <person name="Murphy C."/>
            <person name="Pearson M."/>
            <person name="Poon T.W."/>
            <person name="Priest M."/>
            <person name="Roberts A."/>
            <person name="Saif S."/>
            <person name="Shea T."/>
            <person name="Sisk P."/>
            <person name="Sykes S."/>
            <person name="Wortman J."/>
            <person name="Nusbaum C."/>
            <person name="Birren B."/>
        </authorList>
    </citation>
    <scope>NUCLEOTIDE SEQUENCE [LARGE SCALE GENOMIC DNA]</scope>
    <source>
        <strain evidence="16">ATCC 38817</strain>
    </source>
</reference>
<evidence type="ECO:0000313" key="16">
    <source>
        <dbReference type="EMBL" id="KCV71778.1"/>
    </source>
</evidence>
<dbReference type="RefSeq" id="XP_009493356.1">
    <property type="nucleotide sequence ID" value="XM_009495081.1"/>
</dbReference>
<evidence type="ECO:0000256" key="14">
    <source>
        <dbReference type="RuleBase" id="RU368116"/>
    </source>
</evidence>
<comment type="cofactor">
    <cofactor evidence="1 14">
        <name>Mg(2+)</name>
        <dbReference type="ChEBI" id="CHEBI:18420"/>
    </cofactor>
</comment>
<evidence type="ECO:0000256" key="7">
    <source>
        <dbReference type="ARBA" id="ARBA00022741"/>
    </source>
</evidence>
<feature type="active site" description="Proton acceptor" evidence="13">
    <location>
        <position position="263"/>
    </location>
</feature>
<evidence type="ECO:0000256" key="9">
    <source>
        <dbReference type="ARBA" id="ARBA00022840"/>
    </source>
</evidence>
<dbReference type="GO" id="GO:0006166">
    <property type="term" value="P:purine ribonucleoside salvage"/>
    <property type="evidence" value="ECO:0007669"/>
    <property type="project" value="UniProtKB-KW"/>
</dbReference>
<dbReference type="GeneID" id="20525921"/>
<evidence type="ECO:0000313" key="17">
    <source>
        <dbReference type="Proteomes" id="UP000030693"/>
    </source>
</evidence>
<keyword evidence="5 14" id="KW-0808">Transferase</keyword>